<accession>A0AAV5NS49</accession>
<dbReference type="GO" id="GO:0016747">
    <property type="term" value="F:acyltransferase activity, transferring groups other than amino-acyl groups"/>
    <property type="evidence" value="ECO:0007669"/>
    <property type="project" value="InterPro"/>
</dbReference>
<dbReference type="InterPro" id="IPR000182">
    <property type="entry name" value="GNAT_dom"/>
</dbReference>
<dbReference type="Proteomes" id="UP001156690">
    <property type="component" value="Unassembled WGS sequence"/>
</dbReference>
<evidence type="ECO:0000313" key="2">
    <source>
        <dbReference type="EMBL" id="GLQ73521.1"/>
    </source>
</evidence>
<evidence type="ECO:0000313" key="3">
    <source>
        <dbReference type="Proteomes" id="UP001156690"/>
    </source>
</evidence>
<comment type="caution">
    <text evidence="2">The sequence shown here is derived from an EMBL/GenBank/DDBJ whole genome shotgun (WGS) entry which is preliminary data.</text>
</comment>
<dbReference type="InterPro" id="IPR016181">
    <property type="entry name" value="Acyl_CoA_acyltransferase"/>
</dbReference>
<dbReference type="PANTHER" id="PTHR43792:SF1">
    <property type="entry name" value="N-ACETYLTRANSFERASE DOMAIN-CONTAINING PROTEIN"/>
    <property type="match status" value="1"/>
</dbReference>
<gene>
    <name evidence="2" type="ORF">GCM10007932_28810</name>
</gene>
<organism evidence="2 3">
    <name type="scientific">Vibrio penaeicida</name>
    <dbReference type="NCBI Taxonomy" id="104609"/>
    <lineage>
        <taxon>Bacteria</taxon>
        <taxon>Pseudomonadati</taxon>
        <taxon>Pseudomonadota</taxon>
        <taxon>Gammaproteobacteria</taxon>
        <taxon>Vibrionales</taxon>
        <taxon>Vibrionaceae</taxon>
        <taxon>Vibrio</taxon>
    </lineage>
</organism>
<dbReference type="InterPro" id="IPR051531">
    <property type="entry name" value="N-acetyltransferase"/>
</dbReference>
<dbReference type="SUPFAM" id="SSF55729">
    <property type="entry name" value="Acyl-CoA N-acyltransferases (Nat)"/>
    <property type="match status" value="1"/>
</dbReference>
<name>A0AAV5NS49_9VIBR</name>
<dbReference type="AlphaFoldDB" id="A0AAV5NS49"/>
<reference evidence="3" key="1">
    <citation type="journal article" date="2019" name="Int. J. Syst. Evol. Microbiol.">
        <title>The Global Catalogue of Microorganisms (GCM) 10K type strain sequencing project: providing services to taxonomists for standard genome sequencing and annotation.</title>
        <authorList>
            <consortium name="The Broad Institute Genomics Platform"/>
            <consortium name="The Broad Institute Genome Sequencing Center for Infectious Disease"/>
            <person name="Wu L."/>
            <person name="Ma J."/>
        </authorList>
    </citation>
    <scope>NUCLEOTIDE SEQUENCE [LARGE SCALE GENOMIC DNA]</scope>
    <source>
        <strain evidence="3">NBRC 15640</strain>
    </source>
</reference>
<dbReference type="Gene3D" id="3.40.630.30">
    <property type="match status" value="1"/>
</dbReference>
<keyword evidence="3" id="KW-1185">Reference proteome</keyword>
<sequence length="136" mass="15225">MGTHSHSLIESNLHIMIPKIETDRLFLVAPDKSCFEAYEAFYTDSDASEAYGGPISRSMAWARLKSDVGGWYVDGFGVWAIKEKSSGIVVGVCGFWQGLGWPRELTWWLLPSSRGKGYAMEATLAVISYAYREFGW</sequence>
<dbReference type="Pfam" id="PF13302">
    <property type="entry name" value="Acetyltransf_3"/>
    <property type="match status" value="1"/>
</dbReference>
<dbReference type="PANTHER" id="PTHR43792">
    <property type="entry name" value="GNAT FAMILY, PUTATIVE (AFU_ORTHOLOGUE AFUA_3G00765)-RELATED-RELATED"/>
    <property type="match status" value="1"/>
</dbReference>
<dbReference type="RefSeq" id="WP_221768490.1">
    <property type="nucleotide sequence ID" value="NZ_AP025144.1"/>
</dbReference>
<protein>
    <recommendedName>
        <fullName evidence="1">N-acetyltransferase domain-containing protein</fullName>
    </recommendedName>
</protein>
<evidence type="ECO:0000259" key="1">
    <source>
        <dbReference type="Pfam" id="PF13302"/>
    </source>
</evidence>
<proteinExistence type="predicted"/>
<dbReference type="EMBL" id="BSNX01000032">
    <property type="protein sequence ID" value="GLQ73521.1"/>
    <property type="molecule type" value="Genomic_DNA"/>
</dbReference>
<feature type="domain" description="N-acetyltransferase" evidence="1">
    <location>
        <begin position="24"/>
        <end position="136"/>
    </location>
</feature>